<protein>
    <submittedName>
        <fullName evidence="2">Uncharacterized protein</fullName>
    </submittedName>
</protein>
<proteinExistence type="predicted"/>
<dbReference type="EMBL" id="JANPWB010000004">
    <property type="protein sequence ID" value="KAJ1195674.1"/>
    <property type="molecule type" value="Genomic_DNA"/>
</dbReference>
<evidence type="ECO:0000313" key="3">
    <source>
        <dbReference type="Proteomes" id="UP001066276"/>
    </source>
</evidence>
<accession>A0AAV7V521</accession>
<dbReference type="Proteomes" id="UP001066276">
    <property type="component" value="Chromosome 2_2"/>
</dbReference>
<comment type="caution">
    <text evidence="2">The sequence shown here is derived from an EMBL/GenBank/DDBJ whole genome shotgun (WGS) entry which is preliminary data.</text>
</comment>
<reference evidence="2" key="1">
    <citation type="journal article" date="2022" name="bioRxiv">
        <title>Sequencing and chromosome-scale assembly of the giantPleurodeles waltlgenome.</title>
        <authorList>
            <person name="Brown T."/>
            <person name="Elewa A."/>
            <person name="Iarovenko S."/>
            <person name="Subramanian E."/>
            <person name="Araus A.J."/>
            <person name="Petzold A."/>
            <person name="Susuki M."/>
            <person name="Suzuki K.-i.T."/>
            <person name="Hayashi T."/>
            <person name="Toyoda A."/>
            <person name="Oliveira C."/>
            <person name="Osipova E."/>
            <person name="Leigh N.D."/>
            <person name="Simon A."/>
            <person name="Yun M.H."/>
        </authorList>
    </citation>
    <scope>NUCLEOTIDE SEQUENCE</scope>
    <source>
        <strain evidence="2">20211129_DDA</strain>
        <tissue evidence="2">Liver</tissue>
    </source>
</reference>
<gene>
    <name evidence="2" type="ORF">NDU88_004942</name>
</gene>
<feature type="region of interest" description="Disordered" evidence="1">
    <location>
        <begin position="51"/>
        <end position="70"/>
    </location>
</feature>
<keyword evidence="3" id="KW-1185">Reference proteome</keyword>
<organism evidence="2 3">
    <name type="scientific">Pleurodeles waltl</name>
    <name type="common">Iberian ribbed newt</name>
    <dbReference type="NCBI Taxonomy" id="8319"/>
    <lineage>
        <taxon>Eukaryota</taxon>
        <taxon>Metazoa</taxon>
        <taxon>Chordata</taxon>
        <taxon>Craniata</taxon>
        <taxon>Vertebrata</taxon>
        <taxon>Euteleostomi</taxon>
        <taxon>Amphibia</taxon>
        <taxon>Batrachia</taxon>
        <taxon>Caudata</taxon>
        <taxon>Salamandroidea</taxon>
        <taxon>Salamandridae</taxon>
        <taxon>Pleurodelinae</taxon>
        <taxon>Pleurodeles</taxon>
    </lineage>
</organism>
<dbReference type="AlphaFoldDB" id="A0AAV7V521"/>
<sequence length="102" mass="10420">MGRGSPGPPPEREAAAQVTRTYRPQQWKPAVWLGGVMGGLSLGAELLNLRGTGGGGPPETLGNTAVTGGNSRTRGLLAILNLGRPMGPHIEPSDSPGLPLFA</sequence>
<evidence type="ECO:0000313" key="2">
    <source>
        <dbReference type="EMBL" id="KAJ1195674.1"/>
    </source>
</evidence>
<name>A0AAV7V521_PLEWA</name>
<evidence type="ECO:0000256" key="1">
    <source>
        <dbReference type="SAM" id="MobiDB-lite"/>
    </source>
</evidence>